<comment type="subcellular location">
    <subcellularLocation>
        <location evidence="1">Cell membrane</location>
        <topology evidence="1">Multi-pass membrane protein</topology>
    </subcellularLocation>
</comment>
<evidence type="ECO:0000259" key="8">
    <source>
        <dbReference type="Pfam" id="PF12704"/>
    </source>
</evidence>
<evidence type="ECO:0000256" key="2">
    <source>
        <dbReference type="ARBA" id="ARBA00022475"/>
    </source>
</evidence>
<dbReference type="Proteomes" id="UP000537718">
    <property type="component" value="Unassembled WGS sequence"/>
</dbReference>
<dbReference type="GO" id="GO:0005886">
    <property type="term" value="C:plasma membrane"/>
    <property type="evidence" value="ECO:0007669"/>
    <property type="project" value="UniProtKB-SubCell"/>
</dbReference>
<proteinExistence type="predicted"/>
<evidence type="ECO:0000256" key="6">
    <source>
        <dbReference type="SAM" id="Phobius"/>
    </source>
</evidence>
<keyword evidence="3 6" id="KW-0812">Transmembrane</keyword>
<dbReference type="EMBL" id="JACHCF010000007">
    <property type="protein sequence ID" value="MBB5622021.1"/>
    <property type="molecule type" value="Genomic_DNA"/>
</dbReference>
<feature type="domain" description="ABC3 transporter permease C-terminal" evidence="7">
    <location>
        <begin position="287"/>
        <end position="402"/>
    </location>
</feature>
<organism evidence="9 10">
    <name type="scientific">Pedobacter cryoconitis</name>
    <dbReference type="NCBI Taxonomy" id="188932"/>
    <lineage>
        <taxon>Bacteria</taxon>
        <taxon>Pseudomonadati</taxon>
        <taxon>Bacteroidota</taxon>
        <taxon>Sphingobacteriia</taxon>
        <taxon>Sphingobacteriales</taxon>
        <taxon>Sphingobacteriaceae</taxon>
        <taxon>Pedobacter</taxon>
    </lineage>
</organism>
<feature type="transmembrane region" description="Helical" evidence="6">
    <location>
        <begin position="703"/>
        <end position="731"/>
    </location>
</feature>
<dbReference type="Pfam" id="PF12704">
    <property type="entry name" value="MacB_PCD"/>
    <property type="match status" value="2"/>
</dbReference>
<feature type="transmembrane region" description="Helical" evidence="6">
    <location>
        <begin position="751"/>
        <end position="773"/>
    </location>
</feature>
<dbReference type="PANTHER" id="PTHR30572:SF18">
    <property type="entry name" value="ABC-TYPE MACROLIDE FAMILY EXPORT SYSTEM PERMEASE COMPONENT 2"/>
    <property type="match status" value="1"/>
</dbReference>
<dbReference type="AlphaFoldDB" id="A0A7W8YUF0"/>
<evidence type="ECO:0000313" key="10">
    <source>
        <dbReference type="Proteomes" id="UP000537718"/>
    </source>
</evidence>
<evidence type="ECO:0000256" key="4">
    <source>
        <dbReference type="ARBA" id="ARBA00022989"/>
    </source>
</evidence>
<dbReference type="GO" id="GO:0022857">
    <property type="term" value="F:transmembrane transporter activity"/>
    <property type="evidence" value="ECO:0007669"/>
    <property type="project" value="TreeGrafter"/>
</dbReference>
<accession>A0A7W8YUF0</accession>
<feature type="domain" description="ABC3 transporter permease C-terminal" evidence="7">
    <location>
        <begin position="670"/>
        <end position="783"/>
    </location>
</feature>
<evidence type="ECO:0000313" key="9">
    <source>
        <dbReference type="EMBL" id="MBB5622021.1"/>
    </source>
</evidence>
<feature type="domain" description="MacB-like periplasmic core" evidence="8">
    <location>
        <begin position="20"/>
        <end position="241"/>
    </location>
</feature>
<gene>
    <name evidence="9" type="ORF">HDE69_003086</name>
</gene>
<dbReference type="InterPro" id="IPR003838">
    <property type="entry name" value="ABC3_permease_C"/>
</dbReference>
<evidence type="ECO:0000256" key="3">
    <source>
        <dbReference type="ARBA" id="ARBA00022692"/>
    </source>
</evidence>
<feature type="transmembrane region" description="Helical" evidence="6">
    <location>
        <begin position="374"/>
        <end position="397"/>
    </location>
</feature>
<dbReference type="Pfam" id="PF02687">
    <property type="entry name" value="FtsX"/>
    <property type="match status" value="2"/>
</dbReference>
<feature type="transmembrane region" description="Helical" evidence="6">
    <location>
        <begin position="331"/>
        <end position="354"/>
    </location>
</feature>
<dbReference type="PROSITE" id="PS51257">
    <property type="entry name" value="PROKAR_LIPOPROTEIN"/>
    <property type="match status" value="1"/>
</dbReference>
<keyword evidence="4 6" id="KW-1133">Transmembrane helix</keyword>
<feature type="transmembrane region" description="Helical" evidence="6">
    <location>
        <begin position="418"/>
        <end position="443"/>
    </location>
</feature>
<dbReference type="RefSeq" id="WP_183867968.1">
    <property type="nucleotide sequence ID" value="NZ_JACHCF010000007.1"/>
</dbReference>
<reference evidence="9 10" key="1">
    <citation type="submission" date="2020-08" db="EMBL/GenBank/DDBJ databases">
        <title>Genomic Encyclopedia of Type Strains, Phase IV (KMG-V): Genome sequencing to study the core and pangenomes of soil and plant-associated prokaryotes.</title>
        <authorList>
            <person name="Whitman W."/>
        </authorList>
    </citation>
    <scope>NUCLEOTIDE SEQUENCE [LARGE SCALE GENOMIC DNA]</scope>
    <source>
        <strain evidence="9 10">MP7CTX6</strain>
    </source>
</reference>
<evidence type="ECO:0000256" key="5">
    <source>
        <dbReference type="ARBA" id="ARBA00023136"/>
    </source>
</evidence>
<keyword evidence="5 6" id="KW-0472">Membrane</keyword>
<evidence type="ECO:0000259" key="7">
    <source>
        <dbReference type="Pfam" id="PF02687"/>
    </source>
</evidence>
<feature type="transmembrane region" description="Helical" evidence="6">
    <location>
        <begin position="670"/>
        <end position="691"/>
    </location>
</feature>
<dbReference type="InterPro" id="IPR050250">
    <property type="entry name" value="Macrolide_Exporter_MacB"/>
</dbReference>
<feature type="domain" description="MacB-like periplasmic core" evidence="8">
    <location>
        <begin position="425"/>
        <end position="627"/>
    </location>
</feature>
<dbReference type="InterPro" id="IPR025857">
    <property type="entry name" value="MacB_PCD"/>
</dbReference>
<name>A0A7W8YUF0_9SPHI</name>
<sequence length="790" mass="87224">MFKLNLKITLRNLWRNKTSSLINISGLAIGLASCLLLMLYVSYEKSYDNHGKDDGQVYKVMTNFLDIHRKIESTGELTGNMIGPVLKENYPAVKAMSRYEWGGPKLIANGTKSFKKSGRFADADILNVFDYTFVSGDQKTALNEPDNVIVTESTAKLLFGTTDVLNKMVRFENKLSLKITGVVKDIPGNTSVYFDFLMPWSLYETQFDWVKQPAWTNFNWSTVVRLDQSTDVEQFNKEIEGLMEKKRPDARASAFVYPLSKLHLHGNFVNGKSVGGKIEQVRLFMGLGIGILLIACVNFMNMATAKSERRAKEVGIKKTIGATRGSLISQFLMESLVLTFCSAVMAIVIIELALPLFNNLLGIELGISYSNTEIWAGLISVVLLTGLVAGSYPAFYLSSFNPVQILRKKGGKSQGQLISLRQLLVIGQFSFAVILIIATTVIYQQIQYIKNRPVGYKVNELVEMEQDGDLVNKFDVLKAKLLQSGAITALAQSSTSMTIDGSNFSGMQWPGSTHADELFTFNQIATTYDFIKTTGVKLLEGREFSPHFASDSAAVMVSRSAVKRMNLVNPVGQIVVYHGEKRTIVGVFDDFIWGSPAQIDRPMVIGFYQGWGGTVIMRLNPANAPAANLALIEKITKEVNPAYPVQVNYVDRLYAGKLHAQKVLGVLSNLFGGLAIFISCLGLFGLAAFSAEQRTKEIGVRKVLGASVVHLMQLLSLSFLKMVLIAIVIGVPVANYMMNGWLRNFEIHTTINWLVIVLIAAGTLGIALITVSLQTYKAAKTNPVQALKYE</sequence>
<keyword evidence="2" id="KW-1003">Cell membrane</keyword>
<feature type="transmembrane region" description="Helical" evidence="6">
    <location>
        <begin position="283"/>
        <end position="303"/>
    </location>
</feature>
<dbReference type="PANTHER" id="PTHR30572">
    <property type="entry name" value="MEMBRANE COMPONENT OF TRANSPORTER-RELATED"/>
    <property type="match status" value="1"/>
</dbReference>
<feature type="transmembrane region" description="Helical" evidence="6">
    <location>
        <begin position="21"/>
        <end position="43"/>
    </location>
</feature>
<comment type="caution">
    <text evidence="9">The sequence shown here is derived from an EMBL/GenBank/DDBJ whole genome shotgun (WGS) entry which is preliminary data.</text>
</comment>
<evidence type="ECO:0000256" key="1">
    <source>
        <dbReference type="ARBA" id="ARBA00004651"/>
    </source>
</evidence>
<protein>
    <submittedName>
        <fullName evidence="9">ABC-type antimicrobial peptide transport system permease subunit</fullName>
    </submittedName>
</protein>